<evidence type="ECO:0000256" key="6">
    <source>
        <dbReference type="ARBA" id="ARBA00022525"/>
    </source>
</evidence>
<evidence type="ECO:0000259" key="15">
    <source>
        <dbReference type="SMART" id="SM00835"/>
    </source>
</evidence>
<dbReference type="OrthoDB" id="1921208at2759"/>
<reference evidence="17" key="2">
    <citation type="submission" date="2021-05" db="UniProtKB">
        <authorList>
            <consortium name="EnsemblPlants"/>
        </authorList>
    </citation>
    <scope>IDENTIFICATION</scope>
    <source>
        <strain evidence="17">subsp. malaccensis</strain>
    </source>
</reference>
<comment type="similarity">
    <text evidence="3 14">Belongs to the germin family.</text>
</comment>
<dbReference type="InterPro" id="IPR001929">
    <property type="entry name" value="Germin"/>
</dbReference>
<dbReference type="InterPro" id="IPR014710">
    <property type="entry name" value="RmlC-like_jellyroll"/>
</dbReference>
<dbReference type="InterPro" id="IPR006045">
    <property type="entry name" value="Cupin_1"/>
</dbReference>
<evidence type="ECO:0000256" key="7">
    <source>
        <dbReference type="ARBA" id="ARBA00022723"/>
    </source>
</evidence>
<dbReference type="Gramene" id="Ma08_t30250.1">
    <property type="protein sequence ID" value="Ma08_p30250.1"/>
    <property type="gene ID" value="Ma08_g30250"/>
</dbReference>
<keyword evidence="9 13" id="KW-1015">Disulfide bond</keyword>
<dbReference type="GO" id="GO:0030145">
    <property type="term" value="F:manganese ion binding"/>
    <property type="evidence" value="ECO:0007669"/>
    <property type="project" value="UniProtKB-UniRule"/>
</dbReference>
<evidence type="ECO:0000256" key="13">
    <source>
        <dbReference type="PIRSR" id="PIRSR601929-3"/>
    </source>
</evidence>
<evidence type="ECO:0000256" key="3">
    <source>
        <dbReference type="ARBA" id="ARBA00007456"/>
    </source>
</evidence>
<evidence type="ECO:0000313" key="16">
    <source>
        <dbReference type="EMBL" id="CAG1833185.1"/>
    </source>
</evidence>
<comment type="function">
    <text evidence="1">May play a role in plant defense. Probably has no oxalate oxidase activity even if the active site is conserved.</text>
</comment>
<evidence type="ECO:0000313" key="18">
    <source>
        <dbReference type="Proteomes" id="UP000012960"/>
    </source>
</evidence>
<keyword evidence="7 11" id="KW-0479">Metal-binding</keyword>
<proteinExistence type="inferred from homology"/>
<evidence type="ECO:0000256" key="9">
    <source>
        <dbReference type="ARBA" id="ARBA00023157"/>
    </source>
</evidence>
<dbReference type="Pfam" id="PF00190">
    <property type="entry name" value="Cupin_1"/>
    <property type="match status" value="1"/>
</dbReference>
<keyword evidence="6 14" id="KW-0964">Secreted</keyword>
<feature type="binding site" evidence="11">
    <location>
        <position position="116"/>
    </location>
    <ligand>
        <name>oxalate</name>
        <dbReference type="ChEBI" id="CHEBI:30623"/>
    </ligand>
</feature>
<dbReference type="EMBL" id="HG996472">
    <property type="protein sequence ID" value="CAG1833185.1"/>
    <property type="molecule type" value="Genomic_DNA"/>
</dbReference>
<sequence>MGKSSLLACFSLFLVLPPCLAADPDLLQDICVADLSSNVKLNGFACKPAASITEADFFFRGLAVPGDTTNTTTGYLVTAANVEKIPGLNTLGVSFSRVDFAPGGLNPPHTHPRATEIVFVLDGTLDVGFLTTANKMVAKTITKGDVFVFPRGLVHFQKNSGAVPAASISAFNSQLPGTQSIATTLFAASPPVPDHVLTEAFQIGTKEVEKIKSRLAPKKAAEEAVN</sequence>
<dbReference type="PRINTS" id="PR00325">
    <property type="entry name" value="GERMIN"/>
</dbReference>
<keyword evidence="8 14" id="KW-0732">Signal</keyword>
<dbReference type="FunCoup" id="A0A804KCG6">
    <property type="interactions" value="31"/>
</dbReference>
<evidence type="ECO:0000256" key="8">
    <source>
        <dbReference type="ARBA" id="ARBA00022729"/>
    </source>
</evidence>
<dbReference type="EnsemblPlants" id="Ma08_t30250.1">
    <property type="protein sequence ID" value="Ma08_p30250.1"/>
    <property type="gene ID" value="Ma08_g30250"/>
</dbReference>
<dbReference type="SMART" id="SM00835">
    <property type="entry name" value="Cupin_1"/>
    <property type="match status" value="1"/>
</dbReference>
<evidence type="ECO:0000313" key="17">
    <source>
        <dbReference type="EnsemblPlants" id="Ma08_p30250.1"/>
    </source>
</evidence>
<dbReference type="FunFam" id="2.60.120.10:FF:000025">
    <property type="entry name" value="germin-like protein subfamily 2 member 1"/>
    <property type="match status" value="1"/>
</dbReference>
<feature type="disulfide bond" evidence="13">
    <location>
        <begin position="31"/>
        <end position="46"/>
    </location>
</feature>
<evidence type="ECO:0000256" key="11">
    <source>
        <dbReference type="PIRSR" id="PIRSR601929-1"/>
    </source>
</evidence>
<feature type="binding site" evidence="11">
    <location>
        <position position="106"/>
    </location>
    <ligand>
        <name>oxalate</name>
        <dbReference type="ChEBI" id="CHEBI:30623"/>
    </ligand>
</feature>
<dbReference type="PANTHER" id="PTHR31238">
    <property type="entry name" value="GERMIN-LIKE PROTEIN SUBFAMILY 3 MEMBER 3"/>
    <property type="match status" value="1"/>
</dbReference>
<dbReference type="InterPro" id="IPR019780">
    <property type="entry name" value="Germin_Mn-BS"/>
</dbReference>
<dbReference type="GO" id="GO:0048046">
    <property type="term" value="C:apoplast"/>
    <property type="evidence" value="ECO:0007669"/>
    <property type="project" value="UniProtKB-SubCell"/>
</dbReference>
<dbReference type="GO" id="GO:0010497">
    <property type="term" value="P:plasmodesmata-mediated intercellular transport"/>
    <property type="evidence" value="ECO:0000318"/>
    <property type="project" value="GO_Central"/>
</dbReference>
<name>A0A804KCG6_MUSAM</name>
<organism evidence="17 18">
    <name type="scientific">Musa acuminata subsp. malaccensis</name>
    <name type="common">Wild banana</name>
    <name type="synonym">Musa malaccensis</name>
    <dbReference type="NCBI Taxonomy" id="214687"/>
    <lineage>
        <taxon>Eukaryota</taxon>
        <taxon>Viridiplantae</taxon>
        <taxon>Streptophyta</taxon>
        <taxon>Embryophyta</taxon>
        <taxon>Tracheophyta</taxon>
        <taxon>Spermatophyta</taxon>
        <taxon>Magnoliopsida</taxon>
        <taxon>Liliopsida</taxon>
        <taxon>Zingiberales</taxon>
        <taxon>Musaceae</taxon>
        <taxon>Musa</taxon>
    </lineage>
</organism>
<dbReference type="SUPFAM" id="SSF51182">
    <property type="entry name" value="RmlC-like cupins"/>
    <property type="match status" value="1"/>
</dbReference>
<dbReference type="CDD" id="cd02241">
    <property type="entry name" value="cupin_OxOx"/>
    <property type="match status" value="1"/>
</dbReference>
<feature type="chain" id="PRO_5033955526" description="Germin-like protein" evidence="14">
    <location>
        <begin position="22"/>
        <end position="226"/>
    </location>
</feature>
<feature type="binding site" evidence="11">
    <location>
        <position position="111"/>
    </location>
    <ligand>
        <name>oxalate</name>
        <dbReference type="ChEBI" id="CHEBI:30623"/>
    </ligand>
</feature>
<evidence type="ECO:0000256" key="5">
    <source>
        <dbReference type="ARBA" id="ARBA00022523"/>
    </source>
</evidence>
<accession>A0A804KCG6</accession>
<dbReference type="Proteomes" id="UP000012960">
    <property type="component" value="Unplaced"/>
</dbReference>
<gene>
    <name evidence="16" type="ORF">GSMUA_91050.1</name>
</gene>
<dbReference type="InParanoid" id="A0A804KCG6"/>
<dbReference type="PROSITE" id="PS00725">
    <property type="entry name" value="GERMIN"/>
    <property type="match status" value="1"/>
</dbReference>
<dbReference type="GO" id="GO:0009506">
    <property type="term" value="C:plasmodesma"/>
    <property type="evidence" value="ECO:0000318"/>
    <property type="project" value="GO_Central"/>
</dbReference>
<evidence type="ECO:0000256" key="10">
    <source>
        <dbReference type="ARBA" id="ARBA00023211"/>
    </source>
</evidence>
<feature type="binding site" evidence="12">
    <location>
        <position position="111"/>
    </location>
    <ligand>
        <name>Mn(2+)</name>
        <dbReference type="ChEBI" id="CHEBI:29035"/>
    </ligand>
</feature>
<keyword evidence="18" id="KW-1185">Reference proteome</keyword>
<dbReference type="AlphaFoldDB" id="A0A804KCG6"/>
<evidence type="ECO:0000256" key="1">
    <source>
        <dbReference type="ARBA" id="ARBA00003629"/>
    </source>
</evidence>
<dbReference type="Gene3D" id="2.60.120.10">
    <property type="entry name" value="Jelly Rolls"/>
    <property type="match status" value="1"/>
</dbReference>
<feature type="signal peptide" evidence="14">
    <location>
        <begin position="1"/>
        <end position="21"/>
    </location>
</feature>
<reference evidence="16" key="1">
    <citation type="submission" date="2021-03" db="EMBL/GenBank/DDBJ databases">
        <authorList>
            <consortium name="Genoscope - CEA"/>
            <person name="William W."/>
        </authorList>
    </citation>
    <scope>NUCLEOTIDE SEQUENCE</scope>
    <source>
        <strain evidence="16">Doubled-haploid Pahang</strain>
    </source>
</reference>
<evidence type="ECO:0000256" key="14">
    <source>
        <dbReference type="RuleBase" id="RU366015"/>
    </source>
</evidence>
<dbReference type="InterPro" id="IPR011051">
    <property type="entry name" value="RmlC_Cupin_sf"/>
</dbReference>
<keyword evidence="5 14" id="KW-0052">Apoplast</keyword>
<dbReference type="OMA" id="FQKNNAN"/>
<evidence type="ECO:0000256" key="2">
    <source>
        <dbReference type="ARBA" id="ARBA00004271"/>
    </source>
</evidence>
<feature type="binding site" evidence="12">
    <location>
        <position position="155"/>
    </location>
    <ligand>
        <name>Mn(2+)</name>
        <dbReference type="ChEBI" id="CHEBI:29035"/>
    </ligand>
</feature>
<dbReference type="GO" id="GO:2000280">
    <property type="term" value="P:regulation of root development"/>
    <property type="evidence" value="ECO:0000318"/>
    <property type="project" value="GO_Central"/>
</dbReference>
<feature type="domain" description="Cupin type-1" evidence="15">
    <location>
        <begin position="60"/>
        <end position="209"/>
    </location>
</feature>
<keyword evidence="10 11" id="KW-0464">Manganese</keyword>
<evidence type="ECO:0000256" key="12">
    <source>
        <dbReference type="PIRSR" id="PIRSR601929-2"/>
    </source>
</evidence>
<feature type="binding site" evidence="12">
    <location>
        <position position="109"/>
    </location>
    <ligand>
        <name>Mn(2+)</name>
        <dbReference type="ChEBI" id="CHEBI:29035"/>
    </ligand>
</feature>
<comment type="subunit">
    <text evidence="4">Oligomer (believed to be a pentamer but probably hexamer).</text>
</comment>
<comment type="subcellular location">
    <subcellularLocation>
        <location evidence="2 14">Secreted</location>
        <location evidence="2 14">Extracellular space</location>
        <location evidence="2 14">Apoplast</location>
    </subcellularLocation>
</comment>
<feature type="binding site" evidence="12">
    <location>
        <position position="116"/>
    </location>
    <ligand>
        <name>Mn(2+)</name>
        <dbReference type="ChEBI" id="CHEBI:29035"/>
    </ligand>
</feature>
<protein>
    <recommendedName>
        <fullName evidence="14">Germin-like protein</fullName>
    </recommendedName>
</protein>
<evidence type="ECO:0000256" key="4">
    <source>
        <dbReference type="ARBA" id="ARBA00011268"/>
    </source>
</evidence>